<keyword evidence="3" id="KW-1185">Reference proteome</keyword>
<name>A0ABW9XCT3_9SPHN</name>
<dbReference type="Proteomes" id="UP000753724">
    <property type="component" value="Unassembled WGS sequence"/>
</dbReference>
<dbReference type="EMBL" id="JAAAPO010000002">
    <property type="protein sequence ID" value="NBC36346.1"/>
    <property type="molecule type" value="Genomic_DNA"/>
</dbReference>
<reference evidence="3" key="1">
    <citation type="submission" date="2020-01" db="EMBL/GenBank/DDBJ databases">
        <title>Sphingomonas sp. strain CSW-10.</title>
        <authorList>
            <person name="Chen W.-M."/>
        </authorList>
    </citation>
    <scope>NUCLEOTIDE SEQUENCE [LARGE SCALE GENOMIC DNA]</scope>
    <source>
        <strain evidence="3">FSY-8</strain>
    </source>
</reference>
<accession>A0ABW9XCT3</accession>
<dbReference type="InterPro" id="IPR014990">
    <property type="entry name" value="DUF1838"/>
</dbReference>
<feature type="signal peptide" evidence="1">
    <location>
        <begin position="1"/>
        <end position="25"/>
    </location>
</feature>
<evidence type="ECO:0000313" key="3">
    <source>
        <dbReference type="Proteomes" id="UP000753724"/>
    </source>
</evidence>
<evidence type="ECO:0000313" key="2">
    <source>
        <dbReference type="EMBL" id="NBC36346.1"/>
    </source>
</evidence>
<proteinExistence type="predicted"/>
<dbReference type="RefSeq" id="WP_161717568.1">
    <property type="nucleotide sequence ID" value="NZ_JAAAPO010000002.1"/>
</dbReference>
<gene>
    <name evidence="2" type="ORF">GTZ99_07215</name>
</gene>
<dbReference type="InterPro" id="IPR006311">
    <property type="entry name" value="TAT_signal"/>
</dbReference>
<dbReference type="PROSITE" id="PS51318">
    <property type="entry name" value="TAT"/>
    <property type="match status" value="1"/>
</dbReference>
<sequence length="295" mass="32258">MTNSIDRRALMGGALGMGAGGLALASGIAPANAAAAAPALNALPTTDAERSAMIRRMRFRTDAGYIWWWMRGETYAQQGAKLTPLFGLLFGSAMKVTPNADGSVDVLQTEVGFRFDLNTGKRLRTFRNPITNEDISIPYTPVGPTKAHYDPNNTLDLPAQVGGAMMQLHHATDRLYRVGEMVAFRTHTAAHVQTEGQADRDVNDLSILFSPAAEALNPKVTNATCWVQGSDVANYARWLKMPQGSGNQTIRTVGQKVTSLSDMPQDWLAMVEEEEPRLAREPEYAFTRAQSPYRN</sequence>
<organism evidence="2 3">
    <name type="scientific">Novosphingobium ovatum</name>
    <dbReference type="NCBI Taxonomy" id="1908523"/>
    <lineage>
        <taxon>Bacteria</taxon>
        <taxon>Pseudomonadati</taxon>
        <taxon>Pseudomonadota</taxon>
        <taxon>Alphaproteobacteria</taxon>
        <taxon>Sphingomonadales</taxon>
        <taxon>Sphingomonadaceae</taxon>
        <taxon>Novosphingobium</taxon>
    </lineage>
</organism>
<evidence type="ECO:0000256" key="1">
    <source>
        <dbReference type="SAM" id="SignalP"/>
    </source>
</evidence>
<protein>
    <submittedName>
        <fullName evidence="2">DUF1838 domain-containing protein</fullName>
    </submittedName>
</protein>
<feature type="chain" id="PRO_5047189518" evidence="1">
    <location>
        <begin position="26"/>
        <end position="295"/>
    </location>
</feature>
<dbReference type="Pfam" id="PF08894">
    <property type="entry name" value="DUF1838"/>
    <property type="match status" value="1"/>
</dbReference>
<comment type="caution">
    <text evidence="2">The sequence shown here is derived from an EMBL/GenBank/DDBJ whole genome shotgun (WGS) entry which is preliminary data.</text>
</comment>
<keyword evidence="1" id="KW-0732">Signal</keyword>